<feature type="transmembrane region" description="Helical" evidence="1">
    <location>
        <begin position="21"/>
        <end position="37"/>
    </location>
</feature>
<name>A0A6C0BG96_9ZZZZ</name>
<protein>
    <recommendedName>
        <fullName evidence="3">PI-PLC Y-box domain-containing protein</fullName>
    </recommendedName>
</protein>
<evidence type="ECO:0000256" key="1">
    <source>
        <dbReference type="SAM" id="Phobius"/>
    </source>
</evidence>
<organism evidence="2">
    <name type="scientific">viral metagenome</name>
    <dbReference type="NCBI Taxonomy" id="1070528"/>
    <lineage>
        <taxon>unclassified sequences</taxon>
        <taxon>metagenomes</taxon>
        <taxon>organismal metagenomes</taxon>
    </lineage>
</organism>
<keyword evidence="1" id="KW-1133">Transmembrane helix</keyword>
<accession>A0A6C0BG96</accession>
<proteinExistence type="predicted"/>
<sequence length="450" mass="50108">MGNIGAKITEATNTQSKRESIFIFILVLVLLILYIYYRSSDNTPILPSGRNISVTDQENVVATLYDGVKTSKRAITTDSAEMAKIKFKSLVNFYALACRYTGYIGPIEDGYFDPSTSVQMAVNSGCRVFVLDIDYIDTQCSSSIYIPRIVVRDSKGRMMIQYNKNYQLNNPIGEIRQVCEAIQTYAFSSGCENAADPVIIVLYFLRTPPGGYKSLPVLRYYSLVAKALAPFRDRLLGNEPSGGTFHRQSQESILLINPITDYSGKVLLFSNANTSGFRESTMPFESNDDLDFLVNLRLTYTITKMGSTENNKTTSFGILQSADDYMNVPEDRRSEVISQTKAKWTICLSPNPSVPVTQAVYDTITKKYGVHCVPTHLFNAEASKFLFTDDLFKKYGFRPKPCPDVNNSDTCLCFIPPVKVVAGTPSETLDSKGGRLDPTTIDSGFINRRG</sequence>
<evidence type="ECO:0008006" key="3">
    <source>
        <dbReference type="Google" id="ProtNLM"/>
    </source>
</evidence>
<keyword evidence="1" id="KW-0812">Transmembrane</keyword>
<dbReference type="AlphaFoldDB" id="A0A6C0BG96"/>
<dbReference type="EMBL" id="MN739159">
    <property type="protein sequence ID" value="QHS91357.1"/>
    <property type="molecule type" value="Genomic_DNA"/>
</dbReference>
<reference evidence="2" key="1">
    <citation type="journal article" date="2020" name="Nature">
        <title>Giant virus diversity and host interactions through global metagenomics.</title>
        <authorList>
            <person name="Schulz F."/>
            <person name="Roux S."/>
            <person name="Paez-Espino D."/>
            <person name="Jungbluth S."/>
            <person name="Walsh D.A."/>
            <person name="Denef V.J."/>
            <person name="McMahon K.D."/>
            <person name="Konstantinidis K.T."/>
            <person name="Eloe-Fadrosh E.A."/>
            <person name="Kyrpides N.C."/>
            <person name="Woyke T."/>
        </authorList>
    </citation>
    <scope>NUCLEOTIDE SEQUENCE</scope>
    <source>
        <strain evidence="2">GVMAG-M-3300013004-44</strain>
    </source>
</reference>
<keyword evidence="1" id="KW-0472">Membrane</keyword>
<evidence type="ECO:0000313" key="2">
    <source>
        <dbReference type="EMBL" id="QHS91357.1"/>
    </source>
</evidence>